<dbReference type="Pfam" id="PF01047">
    <property type="entry name" value="MarR"/>
    <property type="match status" value="1"/>
</dbReference>
<dbReference type="Gene3D" id="1.10.10.10">
    <property type="entry name" value="Winged helix-like DNA-binding domain superfamily/Winged helix DNA-binding domain"/>
    <property type="match status" value="1"/>
</dbReference>
<comment type="subcellular location">
    <subcellularLocation>
        <location evidence="1">Cytoplasm</location>
    </subcellularLocation>
</comment>
<reference evidence="8 9" key="1">
    <citation type="journal article" date="2006" name="J. Bacteriol.">
        <title>Comparison of the genome sequence of the poultry pathogen Bordetella avium with those of B. bronchiseptica, B. pertussis, and B. parapertussis reveals extensive diversity in surface structures associated with host interaction.</title>
        <authorList>
            <person name="Sebaihia M."/>
            <person name="Preston A."/>
            <person name="Maskell D.J."/>
            <person name="Kuzmiak H."/>
            <person name="Connell T.D."/>
            <person name="King N.D."/>
            <person name="Orndorff P.E."/>
            <person name="Miyamoto D.M."/>
            <person name="Thomson N.R."/>
            <person name="Harris D."/>
            <person name="Goble A."/>
            <person name="Lord A."/>
            <person name="Murphy L."/>
            <person name="Quail M.A."/>
            <person name="Rutter S."/>
            <person name="Squares R."/>
            <person name="Squares S."/>
            <person name="Woodward J."/>
            <person name="Parkhill J."/>
            <person name="Temple L.M."/>
        </authorList>
    </citation>
    <scope>NUCLEOTIDE SEQUENCE [LARGE SCALE GENOMIC DNA]</scope>
    <source>
        <strain evidence="8 9">197N</strain>
    </source>
</reference>
<dbReference type="FunFam" id="1.10.10.10:FF:000163">
    <property type="entry name" value="MarR family transcriptional regulator"/>
    <property type="match status" value="1"/>
</dbReference>
<accession>Q2KXP2</accession>
<protein>
    <submittedName>
        <fullName evidence="8">MarR-family transcriptional regulator</fullName>
    </submittedName>
</protein>
<name>Q2KXP2_BORA1</name>
<evidence type="ECO:0000256" key="2">
    <source>
        <dbReference type="ARBA" id="ARBA00022490"/>
    </source>
</evidence>
<keyword evidence="5" id="KW-0804">Transcription</keyword>
<evidence type="ECO:0000313" key="9">
    <source>
        <dbReference type="Proteomes" id="UP000001977"/>
    </source>
</evidence>
<proteinExistence type="predicted"/>
<keyword evidence="4" id="KW-0238">DNA-binding</keyword>
<dbReference type="GO" id="GO:0005737">
    <property type="term" value="C:cytoplasm"/>
    <property type="evidence" value="ECO:0007669"/>
    <property type="project" value="UniProtKB-SubCell"/>
</dbReference>
<dbReference type="InterPro" id="IPR036390">
    <property type="entry name" value="WH_DNA-bd_sf"/>
</dbReference>
<dbReference type="InterPro" id="IPR000835">
    <property type="entry name" value="HTH_MarR-typ"/>
</dbReference>
<keyword evidence="6" id="KW-0175">Coiled coil</keyword>
<dbReference type="HOGENOM" id="CLU_083287_3_0_4"/>
<dbReference type="SMART" id="SM00347">
    <property type="entry name" value="HTH_MARR"/>
    <property type="match status" value="1"/>
</dbReference>
<feature type="coiled-coil region" evidence="6">
    <location>
        <begin position="129"/>
        <end position="156"/>
    </location>
</feature>
<dbReference type="InterPro" id="IPR039422">
    <property type="entry name" value="MarR/SlyA-like"/>
</dbReference>
<dbReference type="PROSITE" id="PS50995">
    <property type="entry name" value="HTH_MARR_2"/>
    <property type="match status" value="1"/>
</dbReference>
<dbReference type="PANTHER" id="PTHR33164">
    <property type="entry name" value="TRANSCRIPTIONAL REGULATOR, MARR FAMILY"/>
    <property type="match status" value="1"/>
</dbReference>
<dbReference type="KEGG" id="bav:BAV2447"/>
<evidence type="ECO:0000259" key="7">
    <source>
        <dbReference type="PROSITE" id="PS50995"/>
    </source>
</evidence>
<dbReference type="GO" id="GO:0003677">
    <property type="term" value="F:DNA binding"/>
    <property type="evidence" value="ECO:0007669"/>
    <property type="project" value="UniProtKB-KW"/>
</dbReference>
<keyword evidence="9" id="KW-1185">Reference proteome</keyword>
<keyword evidence="2" id="KW-0963">Cytoplasm</keyword>
<feature type="domain" description="HTH marR-type" evidence="7">
    <location>
        <begin position="18"/>
        <end position="148"/>
    </location>
</feature>
<keyword evidence="3" id="KW-0805">Transcription regulation</keyword>
<organism evidence="8 9">
    <name type="scientific">Bordetella avium (strain 197N)</name>
    <dbReference type="NCBI Taxonomy" id="360910"/>
    <lineage>
        <taxon>Bacteria</taxon>
        <taxon>Pseudomonadati</taxon>
        <taxon>Pseudomonadota</taxon>
        <taxon>Betaproteobacteria</taxon>
        <taxon>Burkholderiales</taxon>
        <taxon>Alcaligenaceae</taxon>
        <taxon>Bordetella</taxon>
    </lineage>
</organism>
<dbReference type="GO" id="GO:0003700">
    <property type="term" value="F:DNA-binding transcription factor activity"/>
    <property type="evidence" value="ECO:0007669"/>
    <property type="project" value="InterPro"/>
</dbReference>
<sequence>MSIMKTKTSHSSRGPLLDKQLCFALHSTSLAMSKVYRKLLGPLGLTYSQYLVMMVLWEQDGLILSDIGRRLFLDSATLTPLLKRMEGAGLLLRQRDPSDERQVIVSLTPRGRALQEQAQSVPQGIARAAACSSEEVELLKAHLERLREALAVAEAN</sequence>
<evidence type="ECO:0000256" key="6">
    <source>
        <dbReference type="SAM" id="Coils"/>
    </source>
</evidence>
<dbReference type="SUPFAM" id="SSF46785">
    <property type="entry name" value="Winged helix' DNA-binding domain"/>
    <property type="match status" value="1"/>
</dbReference>
<gene>
    <name evidence="8" type="primary">ohrR</name>
    <name evidence="8" type="ordered locus">BAV2447</name>
</gene>
<evidence type="ECO:0000256" key="4">
    <source>
        <dbReference type="ARBA" id="ARBA00023125"/>
    </source>
</evidence>
<dbReference type="Proteomes" id="UP000001977">
    <property type="component" value="Chromosome"/>
</dbReference>
<dbReference type="EMBL" id="AM167904">
    <property type="protein sequence ID" value="CAJ50057.1"/>
    <property type="molecule type" value="Genomic_DNA"/>
</dbReference>
<dbReference type="AlphaFoldDB" id="Q2KXP2"/>
<dbReference type="STRING" id="360910.BAV2447"/>
<dbReference type="InterPro" id="IPR036388">
    <property type="entry name" value="WH-like_DNA-bd_sf"/>
</dbReference>
<dbReference type="PANTHER" id="PTHR33164:SF5">
    <property type="entry name" value="ORGANIC HYDROPEROXIDE RESISTANCE TRANSCRIPTIONAL REGULATOR"/>
    <property type="match status" value="1"/>
</dbReference>
<evidence type="ECO:0000313" key="8">
    <source>
        <dbReference type="EMBL" id="CAJ50057.1"/>
    </source>
</evidence>
<evidence type="ECO:0000256" key="5">
    <source>
        <dbReference type="ARBA" id="ARBA00023163"/>
    </source>
</evidence>
<dbReference type="GO" id="GO:0006950">
    <property type="term" value="P:response to stress"/>
    <property type="evidence" value="ECO:0007669"/>
    <property type="project" value="TreeGrafter"/>
</dbReference>
<evidence type="ECO:0000256" key="1">
    <source>
        <dbReference type="ARBA" id="ARBA00004496"/>
    </source>
</evidence>
<dbReference type="eggNOG" id="COG1846">
    <property type="taxonomic scope" value="Bacteria"/>
</dbReference>
<evidence type="ECO:0000256" key="3">
    <source>
        <dbReference type="ARBA" id="ARBA00023015"/>
    </source>
</evidence>